<gene>
    <name evidence="1" type="ORF">HWQ56_02745</name>
</gene>
<evidence type="ECO:0000313" key="1">
    <source>
        <dbReference type="EMBL" id="QKZ02776.1"/>
    </source>
</evidence>
<proteinExistence type="predicted"/>
<keyword evidence="2" id="KW-1185">Reference proteome</keyword>
<reference evidence="1 2" key="1">
    <citation type="submission" date="2020-06" db="EMBL/GenBank/DDBJ databases">
        <title>Pseudomonas eucalypticola sp. nov., an endophyte of Eucalyptus dunnii leaves with biocontrol ability of eucalyptus leaf blight.</title>
        <authorList>
            <person name="Liu Y."/>
            <person name="Song Z."/>
            <person name="Zeng H."/>
            <person name="Lu M."/>
            <person name="Wang X."/>
            <person name="Lian X."/>
            <person name="Zhang Q."/>
        </authorList>
    </citation>
    <scope>NUCLEOTIDE SEQUENCE [LARGE SCALE GENOMIC DNA]</scope>
    <source>
        <strain evidence="1 2">NP-1</strain>
    </source>
</reference>
<dbReference type="AlphaFoldDB" id="A0A7D5D4N4"/>
<protein>
    <submittedName>
        <fullName evidence="1">Uncharacterized protein</fullName>
    </submittedName>
</protein>
<name>A0A7D5D4N4_9PSED</name>
<accession>A0A7D5D4N4</accession>
<dbReference type="Proteomes" id="UP000509568">
    <property type="component" value="Chromosome"/>
</dbReference>
<organism evidence="1 2">
    <name type="scientific">Pseudomonas eucalypticola</name>
    <dbReference type="NCBI Taxonomy" id="2599595"/>
    <lineage>
        <taxon>Bacteria</taxon>
        <taxon>Pseudomonadati</taxon>
        <taxon>Pseudomonadota</taxon>
        <taxon>Gammaproteobacteria</taxon>
        <taxon>Pseudomonadales</taxon>
        <taxon>Pseudomonadaceae</taxon>
        <taxon>Pseudomonas</taxon>
    </lineage>
</organism>
<sequence length="78" mass="8860">MELFRVEVSKEGKLWCAIDVERSNPLNVLGDVIGRFGVDEGFSLRVLKRVGEKRLLESTPEGIKLCFAEPIFTPYVFD</sequence>
<dbReference type="KEGG" id="pez:HWQ56_02745"/>
<evidence type="ECO:0000313" key="2">
    <source>
        <dbReference type="Proteomes" id="UP000509568"/>
    </source>
</evidence>
<dbReference type="RefSeq" id="WP_158157055.1">
    <property type="nucleotide sequence ID" value="NZ_CP056030.1"/>
</dbReference>
<dbReference type="EMBL" id="CP056030">
    <property type="protein sequence ID" value="QKZ02776.1"/>
    <property type="molecule type" value="Genomic_DNA"/>
</dbReference>